<dbReference type="SMART" id="SM00355">
    <property type="entry name" value="ZnF_C2H2"/>
    <property type="match status" value="6"/>
</dbReference>
<accession>A0A6P3W3G4</accession>
<evidence type="ECO:0000256" key="6">
    <source>
        <dbReference type="ARBA" id="ARBA00022771"/>
    </source>
</evidence>
<dbReference type="PROSITE" id="PS50157">
    <property type="entry name" value="ZINC_FINGER_C2H2_2"/>
    <property type="match status" value="5"/>
</dbReference>
<feature type="compositionally biased region" description="Low complexity" evidence="13">
    <location>
        <begin position="48"/>
        <end position="63"/>
    </location>
</feature>
<dbReference type="GO" id="GO:0005634">
    <property type="term" value="C:nucleus"/>
    <property type="evidence" value="ECO:0007669"/>
    <property type="project" value="UniProtKB-SubCell"/>
</dbReference>
<proteinExistence type="inferred from homology"/>
<sequence>MDGQRQTSVEDKDDPSSSGEGMPVEEEEEDEQAEDESDDEWVIKSEEAWSPSGGEGSAAGSKPEASKEPELEPPMVWCSNCNADFTRSCYGLRHRRIYGCLQCGTKDGAQRDTGNQESNTSNNQDTTSNNQDTTTTTSNNQDTTTSSNQDTITSSNQDTITSSNQDTTTTTTSSSSNQEHGALNFQELAVCFGDLDSFQKHARQCHGIKQFREPCPDCGKFITMKNKVSGGLPHTCEHKARPNSCLVCGKGFRSQKGLLKHMTWVHKGKPNIVRCNYCLKRFTFRKQKIEHEKIHQNEELKFSCTHCPLRFPDCYSRSAHRKTHRVFNTFVCKVCDRPFTQAYSLERHMAIHRGLKPYACELCDRTFNQSGHLKSHMRVHTGEKPFKCQDCGQCFNHNVSLKNHMQRKHKPRDEEWAWGEEG</sequence>
<keyword evidence="4" id="KW-0479">Metal-binding</keyword>
<keyword evidence="10" id="KW-0804">Transcription</keyword>
<evidence type="ECO:0000313" key="16">
    <source>
        <dbReference type="RefSeq" id="XP_012687075.2"/>
    </source>
</evidence>
<evidence type="ECO:0000256" key="4">
    <source>
        <dbReference type="ARBA" id="ARBA00022723"/>
    </source>
</evidence>
<protein>
    <submittedName>
        <fullName evidence="16">Zinc finger protein 184-like</fullName>
    </submittedName>
</protein>
<evidence type="ECO:0000259" key="14">
    <source>
        <dbReference type="PROSITE" id="PS50157"/>
    </source>
</evidence>
<evidence type="ECO:0000256" key="11">
    <source>
        <dbReference type="ARBA" id="ARBA00023242"/>
    </source>
</evidence>
<evidence type="ECO:0000256" key="1">
    <source>
        <dbReference type="ARBA" id="ARBA00003767"/>
    </source>
</evidence>
<dbReference type="OrthoDB" id="8634051at2759"/>
<dbReference type="Pfam" id="PF00096">
    <property type="entry name" value="zf-C2H2"/>
    <property type="match status" value="3"/>
</dbReference>
<keyword evidence="7" id="KW-0862">Zinc</keyword>
<evidence type="ECO:0000256" key="7">
    <source>
        <dbReference type="ARBA" id="ARBA00022833"/>
    </source>
</evidence>
<feature type="domain" description="C2H2-type" evidence="14">
    <location>
        <begin position="358"/>
        <end position="385"/>
    </location>
</feature>
<feature type="region of interest" description="Disordered" evidence="13">
    <location>
        <begin position="1"/>
        <end position="78"/>
    </location>
</feature>
<comment type="subcellular location">
    <subcellularLocation>
        <location evidence="2">Nucleus</location>
    </subcellularLocation>
</comment>
<dbReference type="Gene3D" id="3.30.160.60">
    <property type="entry name" value="Classic Zinc Finger"/>
    <property type="match status" value="5"/>
</dbReference>
<dbReference type="KEGG" id="char:105903823"/>
<dbReference type="Proteomes" id="UP000515152">
    <property type="component" value="Chromosome 25"/>
</dbReference>
<keyword evidence="8" id="KW-0805">Transcription regulation</keyword>
<feature type="domain" description="C2H2-type" evidence="14">
    <location>
        <begin position="243"/>
        <end position="271"/>
    </location>
</feature>
<dbReference type="GO" id="GO:0003677">
    <property type="term" value="F:DNA binding"/>
    <property type="evidence" value="ECO:0007669"/>
    <property type="project" value="UniProtKB-KW"/>
</dbReference>
<evidence type="ECO:0000256" key="10">
    <source>
        <dbReference type="ARBA" id="ARBA00023163"/>
    </source>
</evidence>
<evidence type="ECO:0000256" key="2">
    <source>
        <dbReference type="ARBA" id="ARBA00004123"/>
    </source>
</evidence>
<dbReference type="InterPro" id="IPR050331">
    <property type="entry name" value="Zinc_finger"/>
</dbReference>
<comment type="similarity">
    <text evidence="3">Belongs to the krueppel C2H2-type zinc-finger protein family.</text>
</comment>
<evidence type="ECO:0000256" key="3">
    <source>
        <dbReference type="ARBA" id="ARBA00006991"/>
    </source>
</evidence>
<feature type="compositionally biased region" description="Low complexity" evidence="13">
    <location>
        <begin position="118"/>
        <end position="177"/>
    </location>
</feature>
<evidence type="ECO:0000256" key="8">
    <source>
        <dbReference type="ARBA" id="ARBA00023015"/>
    </source>
</evidence>
<dbReference type="Pfam" id="PF16622">
    <property type="entry name" value="zf-C2H2_11"/>
    <property type="match status" value="1"/>
</dbReference>
<evidence type="ECO:0000256" key="5">
    <source>
        <dbReference type="ARBA" id="ARBA00022737"/>
    </source>
</evidence>
<feature type="domain" description="C2H2-type" evidence="14">
    <location>
        <begin position="273"/>
        <end position="300"/>
    </location>
</feature>
<keyword evidence="5" id="KW-0677">Repeat</keyword>
<gene>
    <name evidence="16" type="primary">LOC105903823</name>
</gene>
<evidence type="ECO:0000256" key="9">
    <source>
        <dbReference type="ARBA" id="ARBA00023125"/>
    </source>
</evidence>
<dbReference type="InterPro" id="IPR041697">
    <property type="entry name" value="Znf-C2H2_11"/>
</dbReference>
<dbReference type="GO" id="GO:0010468">
    <property type="term" value="P:regulation of gene expression"/>
    <property type="evidence" value="ECO:0007669"/>
    <property type="project" value="TreeGrafter"/>
</dbReference>
<dbReference type="GeneID" id="105903823"/>
<dbReference type="PROSITE" id="PS00028">
    <property type="entry name" value="ZINC_FINGER_C2H2_1"/>
    <property type="match status" value="5"/>
</dbReference>
<keyword evidence="11" id="KW-0539">Nucleus</keyword>
<feature type="domain" description="C2H2-type" evidence="14">
    <location>
        <begin position="330"/>
        <end position="357"/>
    </location>
</feature>
<dbReference type="AlphaFoldDB" id="A0A6P3W3G4"/>
<name>A0A6P3W3G4_CLUHA</name>
<keyword evidence="9" id="KW-0238">DNA-binding</keyword>
<comment type="function">
    <text evidence="1">May be involved in transcriptional regulation.</text>
</comment>
<dbReference type="PANTHER" id="PTHR16515:SF49">
    <property type="entry name" value="GASTRULA ZINC FINGER PROTEIN XLCGF49.1-LIKE-RELATED"/>
    <property type="match status" value="1"/>
</dbReference>
<keyword evidence="15" id="KW-1185">Reference proteome</keyword>
<organism evidence="15 16">
    <name type="scientific">Clupea harengus</name>
    <name type="common">Atlantic herring</name>
    <dbReference type="NCBI Taxonomy" id="7950"/>
    <lineage>
        <taxon>Eukaryota</taxon>
        <taxon>Metazoa</taxon>
        <taxon>Chordata</taxon>
        <taxon>Craniata</taxon>
        <taxon>Vertebrata</taxon>
        <taxon>Euteleostomi</taxon>
        <taxon>Actinopterygii</taxon>
        <taxon>Neopterygii</taxon>
        <taxon>Teleostei</taxon>
        <taxon>Clupei</taxon>
        <taxon>Clupeiformes</taxon>
        <taxon>Clupeoidei</taxon>
        <taxon>Clupeidae</taxon>
        <taxon>Clupea</taxon>
    </lineage>
</organism>
<feature type="compositionally biased region" description="Acidic residues" evidence="13">
    <location>
        <begin position="23"/>
        <end position="40"/>
    </location>
</feature>
<dbReference type="InterPro" id="IPR013087">
    <property type="entry name" value="Znf_C2H2_type"/>
</dbReference>
<evidence type="ECO:0000256" key="12">
    <source>
        <dbReference type="PROSITE-ProRule" id="PRU00042"/>
    </source>
</evidence>
<dbReference type="FunFam" id="3.30.160.60:FF:000097">
    <property type="entry name" value="Zinc finger protein"/>
    <property type="match status" value="1"/>
</dbReference>
<feature type="domain" description="C2H2-type" evidence="14">
    <location>
        <begin position="386"/>
        <end position="414"/>
    </location>
</feature>
<reference evidence="16" key="1">
    <citation type="submission" date="2025-08" db="UniProtKB">
        <authorList>
            <consortium name="RefSeq"/>
        </authorList>
    </citation>
    <scope>IDENTIFICATION</scope>
</reference>
<dbReference type="PANTHER" id="PTHR16515">
    <property type="entry name" value="PR DOMAIN ZINC FINGER PROTEIN"/>
    <property type="match status" value="1"/>
</dbReference>
<keyword evidence="6 12" id="KW-0863">Zinc-finger</keyword>
<dbReference type="FunFam" id="3.30.160.60:FF:001485">
    <property type="entry name" value="Krueppel-related zinc finger protein"/>
    <property type="match status" value="1"/>
</dbReference>
<dbReference type="FunFam" id="3.30.160.60:FF:000446">
    <property type="entry name" value="Zinc finger protein"/>
    <property type="match status" value="1"/>
</dbReference>
<dbReference type="SUPFAM" id="SSF57667">
    <property type="entry name" value="beta-beta-alpha zinc fingers"/>
    <property type="match status" value="3"/>
</dbReference>
<feature type="region of interest" description="Disordered" evidence="13">
    <location>
        <begin position="108"/>
        <end position="179"/>
    </location>
</feature>
<evidence type="ECO:0000256" key="13">
    <source>
        <dbReference type="SAM" id="MobiDB-lite"/>
    </source>
</evidence>
<evidence type="ECO:0000313" key="15">
    <source>
        <dbReference type="Proteomes" id="UP000515152"/>
    </source>
</evidence>
<dbReference type="InterPro" id="IPR036236">
    <property type="entry name" value="Znf_C2H2_sf"/>
</dbReference>
<dbReference type="RefSeq" id="XP_012687075.2">
    <property type="nucleotide sequence ID" value="XM_012831621.3"/>
</dbReference>
<dbReference type="GO" id="GO:0008270">
    <property type="term" value="F:zinc ion binding"/>
    <property type="evidence" value="ECO:0007669"/>
    <property type="project" value="UniProtKB-KW"/>
</dbReference>